<accession>A0ABX6HA78</accession>
<evidence type="ECO:0000313" key="1">
    <source>
        <dbReference type="EMBL" id="QHF02423.1"/>
    </source>
</evidence>
<reference evidence="1 2" key="1">
    <citation type="journal article" date="2014" name="Genome Announc.">
        <title>Draft Genome Sequences of a Phylogenetically Diverse Suite of Pseudomonas syringae Strains from Multiple Source Populations.</title>
        <authorList>
            <person name="Baltrus D.A."/>
            <person name="Yourstone S."/>
            <person name="Lind A."/>
            <person name="Guilbaud C."/>
            <person name="Sands D.C."/>
            <person name="Jones C.D."/>
            <person name="Morris C.E."/>
            <person name="Dangl J.L."/>
        </authorList>
    </citation>
    <scope>NUCLEOTIDE SEQUENCE [LARGE SCALE GENOMIC DNA]</scope>
    <source>
        <strain evidence="1 2">CC1524</strain>
    </source>
</reference>
<name>A0ABX6HA78_9PSED</name>
<dbReference type="RefSeq" id="WP_024688062.1">
    <property type="nucleotide sequence ID" value="NZ_CP047265.1"/>
</dbReference>
<sequence length="196" mass="22058">MSNVLNFPPAAEVEIIDEAFFEKYADAALLLKCFEAVQDALEVICEPEYTIEKEDDTHIDLIRAFYALKVMFKRRTGHDAKQVAREHWEAMGRHLLEGGPAPDRFIPMVKFPGEPLPEEAFDQLTEQQLACAAFNYNERIRRAIMDNSPHEVVLGEARVFSIDAATVLRQLVLRLSGGSVEAMAAQIARKPGETLQ</sequence>
<organism evidence="1 2">
    <name type="scientific">Pseudomonas asturiensis</name>
    <dbReference type="NCBI Taxonomy" id="1190415"/>
    <lineage>
        <taxon>Bacteria</taxon>
        <taxon>Pseudomonadati</taxon>
        <taxon>Pseudomonadota</taxon>
        <taxon>Gammaproteobacteria</taxon>
        <taxon>Pseudomonadales</taxon>
        <taxon>Pseudomonadaceae</taxon>
        <taxon>Pseudomonas</taxon>
    </lineage>
</organism>
<dbReference type="Proteomes" id="UP000464644">
    <property type="component" value="Chromosome"/>
</dbReference>
<keyword evidence="2" id="KW-1185">Reference proteome</keyword>
<protein>
    <submittedName>
        <fullName evidence="1">Uncharacterized protein</fullName>
    </submittedName>
</protein>
<dbReference type="EMBL" id="CP047265">
    <property type="protein sequence ID" value="QHF02423.1"/>
    <property type="molecule type" value="Genomic_DNA"/>
</dbReference>
<evidence type="ECO:0000313" key="2">
    <source>
        <dbReference type="Proteomes" id="UP000464644"/>
    </source>
</evidence>
<proteinExistence type="predicted"/>
<gene>
    <name evidence="1" type="ORF">N015_08370</name>
</gene>